<organism evidence="2 3">
    <name type="scientific">Cinchona calisaya</name>
    <dbReference type="NCBI Taxonomy" id="153742"/>
    <lineage>
        <taxon>Eukaryota</taxon>
        <taxon>Viridiplantae</taxon>
        <taxon>Streptophyta</taxon>
        <taxon>Embryophyta</taxon>
        <taxon>Tracheophyta</taxon>
        <taxon>Spermatophyta</taxon>
        <taxon>Magnoliopsida</taxon>
        <taxon>eudicotyledons</taxon>
        <taxon>Gunneridae</taxon>
        <taxon>Pentapetalae</taxon>
        <taxon>asterids</taxon>
        <taxon>lamiids</taxon>
        <taxon>Gentianales</taxon>
        <taxon>Rubiaceae</taxon>
        <taxon>Cinchonoideae</taxon>
        <taxon>Cinchoneae</taxon>
        <taxon>Cinchona</taxon>
    </lineage>
</organism>
<proteinExistence type="predicted"/>
<evidence type="ECO:0000313" key="2">
    <source>
        <dbReference type="EMBL" id="KAL3508478.1"/>
    </source>
</evidence>
<gene>
    <name evidence="2" type="ORF">ACH5RR_027879</name>
</gene>
<protein>
    <submittedName>
        <fullName evidence="2">Uncharacterized protein</fullName>
    </submittedName>
</protein>
<keyword evidence="3" id="KW-1185">Reference proteome</keyword>
<keyword evidence="1" id="KW-0472">Membrane</keyword>
<keyword evidence="1" id="KW-0812">Transmembrane</keyword>
<evidence type="ECO:0000313" key="3">
    <source>
        <dbReference type="Proteomes" id="UP001630127"/>
    </source>
</evidence>
<dbReference type="EMBL" id="JBJUIK010000012">
    <property type="protein sequence ID" value="KAL3508478.1"/>
    <property type="molecule type" value="Genomic_DNA"/>
</dbReference>
<name>A0ABD2YNC7_9GENT</name>
<dbReference type="AlphaFoldDB" id="A0ABD2YNC7"/>
<reference evidence="2 3" key="1">
    <citation type="submission" date="2024-11" db="EMBL/GenBank/DDBJ databases">
        <title>A near-complete genome assembly of Cinchona calisaya.</title>
        <authorList>
            <person name="Lian D.C."/>
            <person name="Zhao X.W."/>
            <person name="Wei L."/>
        </authorList>
    </citation>
    <scope>NUCLEOTIDE SEQUENCE [LARGE SCALE GENOMIC DNA]</scope>
    <source>
        <tissue evidence="2">Nenye</tissue>
    </source>
</reference>
<keyword evidence="1" id="KW-1133">Transmembrane helix</keyword>
<comment type="caution">
    <text evidence="2">The sequence shown here is derived from an EMBL/GenBank/DDBJ whole genome shotgun (WGS) entry which is preliminary data.</text>
</comment>
<sequence>MTPKLRYDTHTISINKGTFWMPKIKPHKSISSISNDSLNTASIYMSEIQQLSPKPRGIVWNRSIPRLQLLPMTFEFNPFNLFFISFVGGSSFFFLFLSCKTSKYLSFWIDFFLFFILNSYGVMSTFPLY</sequence>
<feature type="transmembrane region" description="Helical" evidence="1">
    <location>
        <begin position="104"/>
        <end position="123"/>
    </location>
</feature>
<feature type="transmembrane region" description="Helical" evidence="1">
    <location>
        <begin position="79"/>
        <end position="97"/>
    </location>
</feature>
<accession>A0ABD2YNC7</accession>
<evidence type="ECO:0000256" key="1">
    <source>
        <dbReference type="SAM" id="Phobius"/>
    </source>
</evidence>
<dbReference type="Proteomes" id="UP001630127">
    <property type="component" value="Unassembled WGS sequence"/>
</dbReference>